<evidence type="ECO:0000259" key="3">
    <source>
        <dbReference type="Pfam" id="PF04509"/>
    </source>
</evidence>
<protein>
    <submittedName>
        <fullName evidence="4">Chemotaxis protein CheC</fullName>
    </submittedName>
</protein>
<dbReference type="PANTHER" id="PTHR43693">
    <property type="entry name" value="PROTEIN PHOSPHATASE CHEZ"/>
    <property type="match status" value="1"/>
</dbReference>
<reference evidence="4" key="1">
    <citation type="journal article" date="2021" name="PeerJ">
        <title>Extensive microbial diversity within the chicken gut microbiome revealed by metagenomics and culture.</title>
        <authorList>
            <person name="Gilroy R."/>
            <person name="Ravi A."/>
            <person name="Getino M."/>
            <person name="Pursley I."/>
            <person name="Horton D.L."/>
            <person name="Alikhan N.F."/>
            <person name="Baker D."/>
            <person name="Gharbi K."/>
            <person name="Hall N."/>
            <person name="Watson M."/>
            <person name="Adriaenssens E.M."/>
            <person name="Foster-Nyarko E."/>
            <person name="Jarju S."/>
            <person name="Secka A."/>
            <person name="Antonio M."/>
            <person name="Oren A."/>
            <person name="Chaudhuri R.R."/>
            <person name="La Ragione R."/>
            <person name="Hildebrand F."/>
            <person name="Pallen M.J."/>
        </authorList>
    </citation>
    <scope>NUCLEOTIDE SEQUENCE</scope>
    <source>
        <strain evidence="4">CHK171-505</strain>
    </source>
</reference>
<dbReference type="GO" id="GO:0006935">
    <property type="term" value="P:chemotaxis"/>
    <property type="evidence" value="ECO:0007669"/>
    <property type="project" value="UniProtKB-KW"/>
</dbReference>
<sequence>MSEKYTASQLDILKEVLNIGGGNAATSLSKLLDKTVNMRVPVLERMAYEAVFEQIMPADTVVRAVQMQSAGDIEGMFLFVLSDLGFNDITRELLRGYEDKEDLAESAVCELVNILVNTFVQAISTFLDLNVQTDMPYIMEDMFGSLLTSAYLEELQYDENLWIFKNEYLIEGIKWESSLYFVPQNGMLEKLMTEIKF</sequence>
<evidence type="ECO:0000313" key="5">
    <source>
        <dbReference type="Proteomes" id="UP000886856"/>
    </source>
</evidence>
<keyword evidence="2" id="KW-0378">Hydrolase</keyword>
<dbReference type="EMBL" id="DWYW01000264">
    <property type="protein sequence ID" value="HJA91368.1"/>
    <property type="molecule type" value="Genomic_DNA"/>
</dbReference>
<feature type="domain" description="CheC-like protein" evidence="3">
    <location>
        <begin position="9"/>
        <end position="44"/>
    </location>
</feature>
<dbReference type="Gene3D" id="3.40.1550.10">
    <property type="entry name" value="CheC-like"/>
    <property type="match status" value="1"/>
</dbReference>
<accession>A0A9D2I4F6</accession>
<evidence type="ECO:0000256" key="2">
    <source>
        <dbReference type="ARBA" id="ARBA00022801"/>
    </source>
</evidence>
<proteinExistence type="predicted"/>
<dbReference type="CDD" id="cd17909">
    <property type="entry name" value="CheC_ClassI"/>
    <property type="match status" value="1"/>
</dbReference>
<dbReference type="Proteomes" id="UP000886856">
    <property type="component" value="Unassembled WGS sequence"/>
</dbReference>
<dbReference type="SUPFAM" id="SSF103039">
    <property type="entry name" value="CheC-like"/>
    <property type="match status" value="1"/>
</dbReference>
<organism evidence="4 5">
    <name type="scientific">Candidatus Jeotgalibaca merdavium</name>
    <dbReference type="NCBI Taxonomy" id="2838627"/>
    <lineage>
        <taxon>Bacteria</taxon>
        <taxon>Bacillati</taxon>
        <taxon>Bacillota</taxon>
        <taxon>Bacilli</taxon>
        <taxon>Lactobacillales</taxon>
        <taxon>Carnobacteriaceae</taxon>
        <taxon>Jeotgalibaca</taxon>
    </lineage>
</organism>
<comment type="caution">
    <text evidence="4">The sequence shown here is derived from an EMBL/GenBank/DDBJ whole genome shotgun (WGS) entry which is preliminary data.</text>
</comment>
<dbReference type="PANTHER" id="PTHR43693:SF1">
    <property type="entry name" value="PROTEIN PHOSPHATASE CHEZ"/>
    <property type="match status" value="1"/>
</dbReference>
<dbReference type="InterPro" id="IPR050992">
    <property type="entry name" value="CheZ_family_phosphatases"/>
</dbReference>
<evidence type="ECO:0000313" key="4">
    <source>
        <dbReference type="EMBL" id="HJA91368.1"/>
    </source>
</evidence>
<dbReference type="Pfam" id="PF04509">
    <property type="entry name" value="CheC"/>
    <property type="match status" value="1"/>
</dbReference>
<evidence type="ECO:0000256" key="1">
    <source>
        <dbReference type="ARBA" id="ARBA00022500"/>
    </source>
</evidence>
<name>A0A9D2I4F6_9LACT</name>
<dbReference type="InterPro" id="IPR028976">
    <property type="entry name" value="CheC-like_sf"/>
</dbReference>
<reference evidence="4" key="2">
    <citation type="submission" date="2021-04" db="EMBL/GenBank/DDBJ databases">
        <authorList>
            <person name="Gilroy R."/>
        </authorList>
    </citation>
    <scope>NUCLEOTIDE SEQUENCE</scope>
    <source>
        <strain evidence="4">CHK171-505</strain>
    </source>
</reference>
<dbReference type="GO" id="GO:0016787">
    <property type="term" value="F:hydrolase activity"/>
    <property type="evidence" value="ECO:0007669"/>
    <property type="project" value="UniProtKB-KW"/>
</dbReference>
<gene>
    <name evidence="4" type="ORF">H9948_11325</name>
</gene>
<dbReference type="InterPro" id="IPR007597">
    <property type="entry name" value="CheC"/>
</dbReference>
<dbReference type="AlphaFoldDB" id="A0A9D2I4F6"/>
<keyword evidence="1" id="KW-0145">Chemotaxis</keyword>